<feature type="domain" description="PIPK" evidence="3">
    <location>
        <begin position="238"/>
        <end position="600"/>
    </location>
</feature>
<evidence type="ECO:0000259" key="3">
    <source>
        <dbReference type="PROSITE" id="PS51455"/>
    </source>
</evidence>
<evidence type="ECO:0000256" key="1">
    <source>
        <dbReference type="PROSITE-ProRule" id="PRU00781"/>
    </source>
</evidence>
<evidence type="ECO:0000313" key="5">
    <source>
        <dbReference type="Proteomes" id="UP001197328"/>
    </source>
</evidence>
<dbReference type="PANTHER" id="PTHR23086">
    <property type="entry name" value="PHOSPHATIDYLINOSITOL-4-PHOSPHATE 5-KINASE"/>
    <property type="match status" value="1"/>
</dbReference>
<dbReference type="EMBL" id="JAHLVD010000005">
    <property type="protein sequence ID" value="KAG7850013.1"/>
    <property type="molecule type" value="Genomic_DNA"/>
</dbReference>
<dbReference type="Gene3D" id="3.30.800.10">
    <property type="entry name" value="Phosphatidylinositol Phosphate Kinase II Beta"/>
    <property type="match status" value="1"/>
</dbReference>
<proteinExistence type="predicted"/>
<name>A0ABQ7RY63_PICAN</name>
<dbReference type="Proteomes" id="UP001197328">
    <property type="component" value="Unassembled WGS sequence"/>
</dbReference>
<dbReference type="InterPro" id="IPR023610">
    <property type="entry name" value="PInositol-4/5-P-5/4-kinase"/>
</dbReference>
<dbReference type="InterPro" id="IPR002498">
    <property type="entry name" value="PInositol-4-P-4/5-kinase_core"/>
</dbReference>
<dbReference type="PANTHER" id="PTHR23086:SF8">
    <property type="entry name" value="PHOSPHATIDYLINOSITOL 5-PHOSPHATE 4-KINASE, ISOFORM A"/>
    <property type="match status" value="1"/>
</dbReference>
<comment type="caution">
    <text evidence="4">The sequence shown here is derived from an EMBL/GenBank/DDBJ whole genome shotgun (WGS) entry which is preliminary data.</text>
</comment>
<dbReference type="InterPro" id="IPR027483">
    <property type="entry name" value="PInositol-4-P-4/5-kinase_C_sf"/>
</dbReference>
<keyword evidence="1" id="KW-0418">Kinase</keyword>
<evidence type="ECO:0000313" key="4">
    <source>
        <dbReference type="EMBL" id="KAG7850013.1"/>
    </source>
</evidence>
<keyword evidence="1" id="KW-0067">ATP-binding</keyword>
<gene>
    <name evidence="4" type="ORF">KL940_002381</name>
</gene>
<dbReference type="Pfam" id="PF01504">
    <property type="entry name" value="PIP5K"/>
    <property type="match status" value="1"/>
</dbReference>
<protein>
    <recommendedName>
        <fullName evidence="3">PIPK domain-containing protein</fullName>
    </recommendedName>
</protein>
<feature type="region of interest" description="Disordered" evidence="2">
    <location>
        <begin position="206"/>
        <end position="225"/>
    </location>
</feature>
<organism evidence="4 5">
    <name type="scientific">Pichia angusta</name>
    <name type="common">Yeast</name>
    <name type="synonym">Hansenula polymorpha</name>
    <dbReference type="NCBI Taxonomy" id="870730"/>
    <lineage>
        <taxon>Eukaryota</taxon>
        <taxon>Fungi</taxon>
        <taxon>Dikarya</taxon>
        <taxon>Ascomycota</taxon>
        <taxon>Saccharomycotina</taxon>
        <taxon>Pichiomycetes</taxon>
        <taxon>Pichiales</taxon>
        <taxon>Pichiaceae</taxon>
        <taxon>Ogataea</taxon>
    </lineage>
</organism>
<accession>A0ABQ7RY63</accession>
<dbReference type="CDD" id="cd17303">
    <property type="entry name" value="PIPKc_PIP5K_yeast_like"/>
    <property type="match status" value="1"/>
</dbReference>
<evidence type="ECO:0000256" key="2">
    <source>
        <dbReference type="SAM" id="MobiDB-lite"/>
    </source>
</evidence>
<reference evidence="4 5" key="1">
    <citation type="journal article" date="2021" name="G3 (Bethesda)">
        <title>Genomic diversity, chromosomal rearrangements, and interspecies hybridization in the ogataea polymorpha species complex.</title>
        <authorList>
            <person name="Hanson S.J."/>
            <person name="Cinneide E.O."/>
            <person name="Salzberg L.I."/>
            <person name="Wolfe K.H."/>
            <person name="McGowan J."/>
            <person name="Fitzpatrick D.A."/>
            <person name="Matlin K."/>
        </authorList>
    </citation>
    <scope>NUCLEOTIDE SEQUENCE [LARGE SCALE GENOMIC DNA]</scope>
    <source>
        <strain evidence="4">51-138</strain>
    </source>
</reference>
<keyword evidence="5" id="KW-1185">Reference proteome</keyword>
<keyword evidence="1" id="KW-0808">Transferase</keyword>
<sequence>MPAKPGKFSTFFFLDTSTSRSIVVLERSSRQVEGAEISAISLVFGQTASVHPRMPETESAVLAVTSITTETIPENGQLNTTNSDPDPLETLTKLPNGEMKIKKYEMAQQPSNGKRTSVDEAIAPTKLNLNSKTSRETLRAPFRNEMSITMERQSQYTQTTTHSSGMDRLGYTESHTIAIPEPYSQTEATGTDRHNRQALTSRHRFARGNSFNIGPQKRKSRAKSNDRYVIPGQRVVEGHHNYVMAYNMITGIRVAVSRCSKLPGPIKDEDFTNVSKLIFDMEGNTMTPSTKYEFKFKDYAPEVFRHLRSRFNIDQADYLLSLTERVSLTELGSPGKSGSFFYYSRDYKFIIKTIHHSEHKHLRKCLKQYYEYVEKNPQTFICQFYGLHRLKMHFITGIHKIHFLVMNNIFPPHRDLHEKFDLKGSTHGRFTNVSAAKAQGKTSIVQKDLNWLQDHHRLNFGPTKRKQIANQLRSDVQLLETLNIMDYSFLIGVHDLTLATQHDPYNQLPNFDPPEIRQQSASTASDGYFDSDGGIRATDEQDNELPIVYYMGVIDCLTNYSTFKKLETFFRTLNHRRETISAVPPVEYGQRFLRFIETAMKPTTKSA</sequence>
<dbReference type="PROSITE" id="PS51455">
    <property type="entry name" value="PIPK"/>
    <property type="match status" value="1"/>
</dbReference>
<dbReference type="SMART" id="SM00330">
    <property type="entry name" value="PIPKc"/>
    <property type="match status" value="1"/>
</dbReference>
<keyword evidence="1" id="KW-0547">Nucleotide-binding</keyword>
<dbReference type="InterPro" id="IPR027484">
    <property type="entry name" value="PInositol-4-P-5-kinase_N"/>
</dbReference>
<dbReference type="Gene3D" id="3.30.810.10">
    <property type="entry name" value="2-Layer Sandwich"/>
    <property type="match status" value="1"/>
</dbReference>
<dbReference type="SUPFAM" id="SSF56104">
    <property type="entry name" value="SAICAR synthase-like"/>
    <property type="match status" value="1"/>
</dbReference>